<keyword evidence="4" id="KW-1185">Reference proteome</keyword>
<evidence type="ECO:0000313" key="3">
    <source>
        <dbReference type="EMBL" id="KAF5810440.1"/>
    </source>
</evidence>
<dbReference type="AlphaFoldDB" id="A0A9K3NSL5"/>
<dbReference type="Proteomes" id="UP000215914">
    <property type="component" value="Unassembled WGS sequence"/>
</dbReference>
<feature type="region of interest" description="Disordered" evidence="1">
    <location>
        <begin position="137"/>
        <end position="173"/>
    </location>
</feature>
<gene>
    <name evidence="3" type="ORF">HanXRQr2_Chr04g0169461</name>
</gene>
<name>A0A9K3NSL5_HELAN</name>
<protein>
    <submittedName>
        <fullName evidence="3">Uncharacterized protein</fullName>
    </submittedName>
</protein>
<comment type="caution">
    <text evidence="3">The sequence shown here is derived from an EMBL/GenBank/DDBJ whole genome shotgun (WGS) entry which is preliminary data.</text>
</comment>
<reference evidence="3" key="2">
    <citation type="submission" date="2020-06" db="EMBL/GenBank/DDBJ databases">
        <title>Helianthus annuus Genome sequencing and assembly Release 2.</title>
        <authorList>
            <person name="Gouzy J."/>
            <person name="Langlade N."/>
            <person name="Munos S."/>
        </authorList>
    </citation>
    <scope>NUCLEOTIDE SEQUENCE</scope>
    <source>
        <tissue evidence="3">Leaves</tissue>
    </source>
</reference>
<dbReference type="Gramene" id="mRNA:HanXRQr2_Chr04g0169461">
    <property type="protein sequence ID" value="mRNA:HanXRQr2_Chr04g0169461"/>
    <property type="gene ID" value="HanXRQr2_Chr04g0169461"/>
</dbReference>
<reference evidence="3" key="1">
    <citation type="journal article" date="2017" name="Nature">
        <title>The sunflower genome provides insights into oil metabolism, flowering and Asterid evolution.</title>
        <authorList>
            <person name="Badouin H."/>
            <person name="Gouzy J."/>
            <person name="Grassa C.J."/>
            <person name="Murat F."/>
            <person name="Staton S.E."/>
            <person name="Cottret L."/>
            <person name="Lelandais-Briere C."/>
            <person name="Owens G.L."/>
            <person name="Carrere S."/>
            <person name="Mayjonade B."/>
            <person name="Legrand L."/>
            <person name="Gill N."/>
            <person name="Kane N.C."/>
            <person name="Bowers J.E."/>
            <person name="Hubner S."/>
            <person name="Bellec A."/>
            <person name="Berard A."/>
            <person name="Berges H."/>
            <person name="Blanchet N."/>
            <person name="Boniface M.C."/>
            <person name="Brunel D."/>
            <person name="Catrice O."/>
            <person name="Chaidir N."/>
            <person name="Claudel C."/>
            <person name="Donnadieu C."/>
            <person name="Faraut T."/>
            <person name="Fievet G."/>
            <person name="Helmstetter N."/>
            <person name="King M."/>
            <person name="Knapp S.J."/>
            <person name="Lai Z."/>
            <person name="Le Paslier M.C."/>
            <person name="Lippi Y."/>
            <person name="Lorenzon L."/>
            <person name="Mandel J.R."/>
            <person name="Marage G."/>
            <person name="Marchand G."/>
            <person name="Marquand E."/>
            <person name="Bret-Mestries E."/>
            <person name="Morien E."/>
            <person name="Nambeesan S."/>
            <person name="Nguyen T."/>
            <person name="Pegot-Espagnet P."/>
            <person name="Pouilly N."/>
            <person name="Raftis F."/>
            <person name="Sallet E."/>
            <person name="Schiex T."/>
            <person name="Thomas J."/>
            <person name="Vandecasteele C."/>
            <person name="Vares D."/>
            <person name="Vear F."/>
            <person name="Vautrin S."/>
            <person name="Crespi M."/>
            <person name="Mangin B."/>
            <person name="Burke J.M."/>
            <person name="Salse J."/>
            <person name="Munos S."/>
            <person name="Vincourt P."/>
            <person name="Rieseberg L.H."/>
            <person name="Langlade N.B."/>
        </authorList>
    </citation>
    <scope>NUCLEOTIDE SEQUENCE</scope>
    <source>
        <tissue evidence="3">Leaves</tissue>
    </source>
</reference>
<evidence type="ECO:0000313" key="4">
    <source>
        <dbReference type="Proteomes" id="UP000215914"/>
    </source>
</evidence>
<keyword evidence="2" id="KW-0812">Transmembrane</keyword>
<accession>A0A9K3NSL5</accession>
<evidence type="ECO:0000256" key="2">
    <source>
        <dbReference type="SAM" id="Phobius"/>
    </source>
</evidence>
<proteinExistence type="predicted"/>
<feature type="compositionally biased region" description="Polar residues" evidence="1">
    <location>
        <begin position="146"/>
        <end position="159"/>
    </location>
</feature>
<feature type="transmembrane region" description="Helical" evidence="2">
    <location>
        <begin position="103"/>
        <end position="129"/>
    </location>
</feature>
<evidence type="ECO:0000256" key="1">
    <source>
        <dbReference type="SAM" id="MobiDB-lite"/>
    </source>
</evidence>
<keyword evidence="2" id="KW-1133">Transmembrane helix</keyword>
<sequence length="173" mass="20287">MSNGCFIREIIINKKLFPSFSLIKSPQRNQIIMPNSPQLFDHHHTRTQIATTPFPYQPQSNRPSIRKLRLVHRPIARFLHNLTCRIQHILRRQMLTSLKQNQLPFTTTIVTIFSVFKLLIPLLEIILFLPLKIPDQQRRNHHHPSHQTNHNTSNHTSPQTRPPSFTPLQRGPT</sequence>
<organism evidence="3 4">
    <name type="scientific">Helianthus annuus</name>
    <name type="common">Common sunflower</name>
    <dbReference type="NCBI Taxonomy" id="4232"/>
    <lineage>
        <taxon>Eukaryota</taxon>
        <taxon>Viridiplantae</taxon>
        <taxon>Streptophyta</taxon>
        <taxon>Embryophyta</taxon>
        <taxon>Tracheophyta</taxon>
        <taxon>Spermatophyta</taxon>
        <taxon>Magnoliopsida</taxon>
        <taxon>eudicotyledons</taxon>
        <taxon>Gunneridae</taxon>
        <taxon>Pentapetalae</taxon>
        <taxon>asterids</taxon>
        <taxon>campanulids</taxon>
        <taxon>Asterales</taxon>
        <taxon>Asteraceae</taxon>
        <taxon>Asteroideae</taxon>
        <taxon>Heliantheae alliance</taxon>
        <taxon>Heliantheae</taxon>
        <taxon>Helianthus</taxon>
    </lineage>
</organism>
<keyword evidence="2" id="KW-0472">Membrane</keyword>
<dbReference type="EMBL" id="MNCJ02000319">
    <property type="protein sequence ID" value="KAF5810440.1"/>
    <property type="molecule type" value="Genomic_DNA"/>
</dbReference>